<evidence type="ECO:0000313" key="2">
    <source>
        <dbReference type="EMBL" id="MBL7629450.1"/>
    </source>
</evidence>
<keyword evidence="2" id="KW-0378">Hydrolase</keyword>
<dbReference type="InterPro" id="IPR000305">
    <property type="entry name" value="GIY-YIG_endonuc"/>
</dbReference>
<name>A0A937RFH3_9ACTN</name>
<evidence type="ECO:0000313" key="3">
    <source>
        <dbReference type="Proteomes" id="UP000604475"/>
    </source>
</evidence>
<organism evidence="2 3">
    <name type="scientific">Frankia nepalensis</name>
    <dbReference type="NCBI Taxonomy" id="1836974"/>
    <lineage>
        <taxon>Bacteria</taxon>
        <taxon>Bacillati</taxon>
        <taxon>Actinomycetota</taxon>
        <taxon>Actinomycetes</taxon>
        <taxon>Frankiales</taxon>
        <taxon>Frankiaceae</taxon>
        <taxon>Frankia</taxon>
    </lineage>
</organism>
<dbReference type="RefSeq" id="WP_203000906.1">
    <property type="nucleotide sequence ID" value="NZ_JADWYU010000111.1"/>
</dbReference>
<sequence length="280" mass="31777">MATQLAETLDHLEPVHLTTANLARLEPRPGVYELYLLGDRVYVGKADRSLPERLEKHRIKLSGRYGIDIRDVAFRCLYVEEDLEAAAPEKMLISEYRRRDPNRRIVWNTNGFGNNDPGRNRDDSLVKVAHFDAKYPIDLNASLPALGAGIREMRAYLESVKFALPFTFRYDKSPATKRDLSSSSVELRGGPLTPRELMWEAIRGLPTGWQATALPGYLILYRENRRYGSALAVWRKEDGEVAEKRLDAMYAEDGDSEGASSVYSDLQLHFEPLTLEEGTE</sequence>
<gene>
    <name evidence="2" type="ORF">I7412_20220</name>
</gene>
<dbReference type="GO" id="GO:0004519">
    <property type="term" value="F:endonuclease activity"/>
    <property type="evidence" value="ECO:0007669"/>
    <property type="project" value="UniProtKB-KW"/>
</dbReference>
<dbReference type="Proteomes" id="UP000604475">
    <property type="component" value="Unassembled WGS sequence"/>
</dbReference>
<dbReference type="AlphaFoldDB" id="A0A937RFH3"/>
<protein>
    <submittedName>
        <fullName evidence="2">Eco29kI family restriction endonuclease</fullName>
    </submittedName>
</protein>
<dbReference type="EMBL" id="JAEACQ010000229">
    <property type="protein sequence ID" value="MBL7629450.1"/>
    <property type="molecule type" value="Genomic_DNA"/>
</dbReference>
<comment type="caution">
    <text evidence="2">The sequence shown here is derived from an EMBL/GenBank/DDBJ whole genome shotgun (WGS) entry which is preliminary data.</text>
</comment>
<dbReference type="PROSITE" id="PS50164">
    <property type="entry name" value="GIY_YIG"/>
    <property type="match status" value="1"/>
</dbReference>
<accession>A0A937RFH3</accession>
<evidence type="ECO:0000259" key="1">
    <source>
        <dbReference type="PROSITE" id="PS50164"/>
    </source>
</evidence>
<reference evidence="2" key="1">
    <citation type="submission" date="2020-12" db="EMBL/GenBank/DDBJ databases">
        <title>Genomic characterization of non-nitrogen-fixing Frankia strains.</title>
        <authorList>
            <person name="Carlos-Shanley C."/>
            <person name="Guerra T."/>
            <person name="Hahn D."/>
        </authorList>
    </citation>
    <scope>NUCLEOTIDE SEQUENCE</scope>
    <source>
        <strain evidence="2">CN6</strain>
    </source>
</reference>
<keyword evidence="2" id="KW-0540">Nuclease</keyword>
<keyword evidence="2" id="KW-0255">Endonuclease</keyword>
<keyword evidence="3" id="KW-1185">Reference proteome</keyword>
<feature type="domain" description="GIY-YIG" evidence="1">
    <location>
        <begin position="27"/>
        <end position="103"/>
    </location>
</feature>
<proteinExistence type="predicted"/>